<dbReference type="GO" id="GO:0007605">
    <property type="term" value="P:sensory perception of sound"/>
    <property type="evidence" value="ECO:0007669"/>
    <property type="project" value="InterPro"/>
</dbReference>
<feature type="region of interest" description="Disordered" evidence="9">
    <location>
        <begin position="1854"/>
        <end position="1906"/>
    </location>
</feature>
<keyword evidence="6 10" id="KW-0472">Membrane</keyword>
<feature type="transmembrane region" description="Helical" evidence="10">
    <location>
        <begin position="1701"/>
        <end position="1725"/>
    </location>
</feature>
<dbReference type="Pfam" id="PF00028">
    <property type="entry name" value="Cadherin"/>
    <property type="match status" value="6"/>
</dbReference>
<evidence type="ECO:0000256" key="1">
    <source>
        <dbReference type="ARBA" id="ARBA00004167"/>
    </source>
</evidence>
<feature type="transmembrane region" description="Helical" evidence="10">
    <location>
        <begin position="1374"/>
        <end position="1392"/>
    </location>
</feature>
<keyword evidence="14" id="KW-1185">Reference proteome</keyword>
<comment type="subcellular location">
    <subcellularLocation>
        <location evidence="1">Membrane</location>
        <topology evidence="1">Single-pass membrane protein</topology>
    </subcellularLocation>
</comment>
<keyword evidence="5 10" id="KW-1133">Transmembrane helix</keyword>
<dbReference type="InterPro" id="IPR015919">
    <property type="entry name" value="Cadherin-like_sf"/>
</dbReference>
<name>A0AAE0VFC0_9TELE</name>
<dbReference type="GO" id="GO:0005509">
    <property type="term" value="F:calcium ion binding"/>
    <property type="evidence" value="ECO:0007669"/>
    <property type="project" value="UniProtKB-UniRule"/>
</dbReference>
<feature type="compositionally biased region" description="Acidic residues" evidence="9">
    <location>
        <begin position="2141"/>
        <end position="2151"/>
    </location>
</feature>
<evidence type="ECO:0000256" key="2">
    <source>
        <dbReference type="ARBA" id="ARBA00022692"/>
    </source>
</evidence>
<keyword evidence="7" id="KW-0325">Glycoprotein</keyword>
<dbReference type="PANTHER" id="PTHR24028">
    <property type="entry name" value="CADHERIN-87A"/>
    <property type="match status" value="1"/>
</dbReference>
<dbReference type="Pfam" id="PF18432">
    <property type="entry name" value="ECD"/>
    <property type="match status" value="1"/>
</dbReference>
<proteinExistence type="predicted"/>
<keyword evidence="4 8" id="KW-0106">Calcium</keyword>
<evidence type="ECO:0000256" key="5">
    <source>
        <dbReference type="ARBA" id="ARBA00022989"/>
    </source>
</evidence>
<feature type="chain" id="PRO_5042270859" description="Cadherin domain-containing protein" evidence="11">
    <location>
        <begin position="18"/>
        <end position="2525"/>
    </location>
</feature>
<dbReference type="GO" id="GO:0048839">
    <property type="term" value="P:inner ear development"/>
    <property type="evidence" value="ECO:0007669"/>
    <property type="project" value="InterPro"/>
</dbReference>
<dbReference type="Pfam" id="PF23206">
    <property type="entry name" value="PCDH15_12th"/>
    <property type="match status" value="1"/>
</dbReference>
<feature type="compositionally biased region" description="Basic and acidic residues" evidence="9">
    <location>
        <begin position="2052"/>
        <end position="2069"/>
    </location>
</feature>
<dbReference type="Proteomes" id="UP001274896">
    <property type="component" value="Unassembled WGS sequence"/>
</dbReference>
<organism evidence="13 14">
    <name type="scientific">Hemibagrus guttatus</name>
    <dbReference type="NCBI Taxonomy" id="175788"/>
    <lineage>
        <taxon>Eukaryota</taxon>
        <taxon>Metazoa</taxon>
        <taxon>Chordata</taxon>
        <taxon>Craniata</taxon>
        <taxon>Vertebrata</taxon>
        <taxon>Euteleostomi</taxon>
        <taxon>Actinopterygii</taxon>
        <taxon>Neopterygii</taxon>
        <taxon>Teleostei</taxon>
        <taxon>Ostariophysi</taxon>
        <taxon>Siluriformes</taxon>
        <taxon>Bagridae</taxon>
        <taxon>Hemibagrus</taxon>
    </lineage>
</organism>
<evidence type="ECO:0000256" key="4">
    <source>
        <dbReference type="ARBA" id="ARBA00022837"/>
    </source>
</evidence>
<dbReference type="FunFam" id="2.60.40.60:FF:000092">
    <property type="entry name" value="Protocadherin 8"/>
    <property type="match status" value="1"/>
</dbReference>
<feature type="region of interest" description="Disordered" evidence="9">
    <location>
        <begin position="1963"/>
        <end position="2310"/>
    </location>
</feature>
<feature type="compositionally biased region" description="Basic and acidic residues" evidence="9">
    <location>
        <begin position="2032"/>
        <end position="2044"/>
    </location>
</feature>
<evidence type="ECO:0000256" key="9">
    <source>
        <dbReference type="SAM" id="MobiDB-lite"/>
    </source>
</evidence>
<feature type="compositionally biased region" description="Acidic residues" evidence="9">
    <location>
        <begin position="2070"/>
        <end position="2080"/>
    </location>
</feature>
<feature type="compositionally biased region" description="Acidic residues" evidence="9">
    <location>
        <begin position="2285"/>
        <end position="2310"/>
    </location>
</feature>
<dbReference type="FunFam" id="2.60.40.60:FF:000057">
    <property type="entry name" value="protocadherin-15 isoform X1"/>
    <property type="match status" value="1"/>
</dbReference>
<dbReference type="InterPro" id="IPR056989">
    <property type="entry name" value="PCDH15_12th_dom"/>
</dbReference>
<evidence type="ECO:0000256" key="3">
    <source>
        <dbReference type="ARBA" id="ARBA00022737"/>
    </source>
</evidence>
<protein>
    <recommendedName>
        <fullName evidence="12">Cadherin domain-containing protein</fullName>
    </recommendedName>
</protein>
<dbReference type="InterPro" id="IPR030718">
    <property type="entry name" value="EC_dom_sf"/>
</dbReference>
<evidence type="ECO:0000259" key="12">
    <source>
        <dbReference type="PROSITE" id="PS50268"/>
    </source>
</evidence>
<dbReference type="FunFam" id="2.60.40.60:FF:000048">
    <property type="entry name" value="protocadherin-15 isoform X1"/>
    <property type="match status" value="1"/>
</dbReference>
<feature type="domain" description="Cadherin" evidence="12">
    <location>
        <begin position="1140"/>
        <end position="1246"/>
    </location>
</feature>
<dbReference type="SMART" id="SM00112">
    <property type="entry name" value="CA"/>
    <property type="match status" value="11"/>
</dbReference>
<accession>A0AAE0VFC0</accession>
<feature type="compositionally biased region" description="Basic and acidic residues" evidence="9">
    <location>
        <begin position="1998"/>
        <end position="2012"/>
    </location>
</feature>
<dbReference type="SUPFAM" id="SSF49313">
    <property type="entry name" value="Cadherin-like"/>
    <property type="match status" value="10"/>
</dbReference>
<feature type="domain" description="Cadherin" evidence="12">
    <location>
        <begin position="897"/>
        <end position="1037"/>
    </location>
</feature>
<dbReference type="GO" id="GO:0005886">
    <property type="term" value="C:plasma membrane"/>
    <property type="evidence" value="ECO:0007669"/>
    <property type="project" value="InterPro"/>
</dbReference>
<feature type="compositionally biased region" description="Polar residues" evidence="9">
    <location>
        <begin position="2259"/>
        <end position="2272"/>
    </location>
</feature>
<feature type="domain" description="Cadherin" evidence="12">
    <location>
        <begin position="636"/>
        <end position="789"/>
    </location>
</feature>
<feature type="compositionally biased region" description="Acidic residues" evidence="9">
    <location>
        <begin position="1878"/>
        <end position="1887"/>
    </location>
</feature>
<dbReference type="FunFam" id="2.60.40.60:FF:000050">
    <property type="entry name" value="protocadherin-15 isoform X1"/>
    <property type="match status" value="1"/>
</dbReference>
<dbReference type="PANTHER" id="PTHR24028:SF11">
    <property type="entry name" value="PROTOCADHERIN-15"/>
    <property type="match status" value="1"/>
</dbReference>
<feature type="compositionally biased region" description="Low complexity" evidence="9">
    <location>
        <begin position="1972"/>
        <end position="1996"/>
    </location>
</feature>
<keyword evidence="2 10" id="KW-0812">Transmembrane</keyword>
<evidence type="ECO:0000256" key="6">
    <source>
        <dbReference type="ARBA" id="ARBA00023136"/>
    </source>
</evidence>
<evidence type="ECO:0000256" key="7">
    <source>
        <dbReference type="ARBA" id="ARBA00023180"/>
    </source>
</evidence>
<feature type="domain" description="Cadherin" evidence="12">
    <location>
        <begin position="790"/>
        <end position="896"/>
    </location>
</feature>
<dbReference type="InterPro" id="IPR050174">
    <property type="entry name" value="Protocadherin/Cadherin-CA"/>
</dbReference>
<evidence type="ECO:0000256" key="10">
    <source>
        <dbReference type="SAM" id="Phobius"/>
    </source>
</evidence>
<evidence type="ECO:0000256" key="8">
    <source>
        <dbReference type="PROSITE-ProRule" id="PRU00043"/>
    </source>
</evidence>
<evidence type="ECO:0000313" key="14">
    <source>
        <dbReference type="Proteomes" id="UP001274896"/>
    </source>
</evidence>
<dbReference type="GO" id="GO:0032420">
    <property type="term" value="C:stereocilium"/>
    <property type="evidence" value="ECO:0007669"/>
    <property type="project" value="InterPro"/>
</dbReference>
<dbReference type="CDD" id="cd11304">
    <property type="entry name" value="Cadherin_repeat"/>
    <property type="match status" value="10"/>
</dbReference>
<feature type="domain" description="Cadherin" evidence="12">
    <location>
        <begin position="1465"/>
        <end position="1585"/>
    </location>
</feature>
<dbReference type="Gene3D" id="2.60.40.60">
    <property type="entry name" value="Cadherins"/>
    <property type="match status" value="10"/>
</dbReference>
<dbReference type="EMBL" id="JAUCMX010000002">
    <property type="protein sequence ID" value="KAK3554238.1"/>
    <property type="molecule type" value="Genomic_DNA"/>
</dbReference>
<feature type="compositionally biased region" description="Low complexity" evidence="9">
    <location>
        <begin position="2152"/>
        <end position="2184"/>
    </location>
</feature>
<reference evidence="13" key="1">
    <citation type="submission" date="2023-06" db="EMBL/GenBank/DDBJ databases">
        <title>Male Hemibagrus guttatus genome.</title>
        <authorList>
            <person name="Bian C."/>
        </authorList>
    </citation>
    <scope>NUCLEOTIDE SEQUENCE</scope>
    <source>
        <strain evidence="13">Male_cb2023</strain>
        <tissue evidence="13">Muscle</tissue>
    </source>
</reference>
<feature type="signal peptide" evidence="11">
    <location>
        <begin position="1"/>
        <end position="17"/>
    </location>
</feature>
<feature type="compositionally biased region" description="Acidic residues" evidence="9">
    <location>
        <begin position="2199"/>
        <end position="2245"/>
    </location>
</feature>
<dbReference type="FunFam" id="2.60.40.60:FF:000047">
    <property type="entry name" value="protocadherin-15 isoform X1"/>
    <property type="match status" value="1"/>
</dbReference>
<gene>
    <name evidence="13" type="ORF">QTP70_020098</name>
</gene>
<feature type="compositionally biased region" description="Acidic residues" evidence="9">
    <location>
        <begin position="2013"/>
        <end position="2031"/>
    </location>
</feature>
<dbReference type="GO" id="GO:0009653">
    <property type="term" value="P:anatomical structure morphogenesis"/>
    <property type="evidence" value="ECO:0007669"/>
    <property type="project" value="UniProtKB-ARBA"/>
</dbReference>
<keyword evidence="3" id="KW-0677">Repeat</keyword>
<dbReference type="PROSITE" id="PS00232">
    <property type="entry name" value="CADHERIN_1"/>
    <property type="match status" value="5"/>
</dbReference>
<dbReference type="InterPro" id="IPR002126">
    <property type="entry name" value="Cadherin-like_dom"/>
</dbReference>
<dbReference type="PRINTS" id="PR00205">
    <property type="entry name" value="CADHERIN"/>
</dbReference>
<feature type="compositionally biased region" description="Basic residues" evidence="9">
    <location>
        <begin position="1859"/>
        <end position="1869"/>
    </location>
</feature>
<dbReference type="GO" id="GO:0007156">
    <property type="term" value="P:homophilic cell adhesion via plasma membrane adhesion molecules"/>
    <property type="evidence" value="ECO:0007669"/>
    <property type="project" value="InterPro"/>
</dbReference>
<evidence type="ECO:0000313" key="13">
    <source>
        <dbReference type="EMBL" id="KAK3554238.1"/>
    </source>
</evidence>
<feature type="region of interest" description="Disordered" evidence="9">
    <location>
        <begin position="2341"/>
        <end position="2366"/>
    </location>
</feature>
<dbReference type="InterPro" id="IPR041149">
    <property type="entry name" value="EC_dom"/>
</dbReference>
<feature type="compositionally biased region" description="Low complexity" evidence="9">
    <location>
        <begin position="2095"/>
        <end position="2137"/>
    </location>
</feature>
<sequence length="2525" mass="278928">MTRMMFALCWATWGVQSIHFAELPVEALAWAIAVWQHVYPTTPQSTPLSQPCEAPLRKGPDILSRMLQGIRSVAAYAIKFWTVAASSGWNEQALQAAYVHGLSEELKDEPDDLEALYELAIRLDNRLQERRLERQSSGGAQHRCAYRWAHLSSSGVPEPPETPLEPMQLGATSLPGQERPAYLEPHLGFQTLPPTIEESVDLAGIPEDYWDLQMVVSKHRAQTSPPHRPFDCAINLLPGTAPPRGKLFSLSPLEQKAMDDPPHQQAQASFLSRRKAKVFSKIFYISHIHCVSGTVLVENMQINGRAQDPGRTISLTLLGNYDYWVILDPILQRLYLNSTGRVLDRDPPRYITTIVVQVQCTNEIVGTVILHEVRIVVRDKNDNMPQFQQPRYYVAVNELTPVGTTIFTGFSGNNGATDIDDGPNGQIEYGIQYNPNDPMSNRTVQVASTLSGNIVLAERLNYEERTRYLIIVQANDRAPYPASRHTATTTLTLDVLDGDDLGPMFLPCVLVNNTRDCSPVTYHAVITELIDPSKLNPLNVSPPIRAVDQDRNIQPPSDRPGILYFILVGQPAVYPEFFSLNRTTAELRLLKAVRRDLYQSFNLVIKAEQDNGHPLPAFAELRIEVLDENNQAPYFHQPSYQGFISESAPVGGTVSGRANFTAPLAIIALDNDIEESKDPEVKITLSDYNTIFSITPTGITRYLLLLRPVDREMQTNYTFKSYSSTTPTLIAVLYMSHIHQESVHSLQSSYLLEHFLLLLQMVASDGVQQSVPVTVNILIIDANDNTPTFSQVSYNIEVFTNMQPGETVIQLTAQDADDGLNGQVTYTILAGDQGDFIISNRTGRITIAPGVSLSVGRSYALTVRAADNAPEAERRSSITTVYIEVLPPNNQSPPRFPLTTYNLEISEAMRIGAILLNLQAIDRELDPITYRILSGDPQQMFNLSQTAVLISQHSLLAFIHSSTPETRKRDTSDEQWEDEKKEKDRDIGLLILAKALDRENIDQYRLLVTASDGHPGGTSTATVSVVVTDVNDNDPTFDLTLPRNLTVQEERANLSVGLVRATDPDAGLNGQVRYRLLTHTSFFSITANGSIFTAVPLDRETQSQYEVVVEASDGAVDPRRTVLTLLVRVSDINDNSPVFSQPVYTVNVPENTPAGTIILRLNATDEDLISNITYRIRTEAARQLFAVDRITGALSVLQSMDFEALGQDGANYTFQVEALDYEGVLPPGIATVTVRITDVNDYTPIFARPLYKGMVAPNAEKGTLITTVLATDQDPPGTPASRVQYRVDQEQSPYSGSIFDVEETSGRVITKVNLNEEPSTIFRLIVIAFDEGEPVKMNTTLVEITVLQPSRIPIFTEEEYWFSPVSENAPINQAVGMVLAAAANTTVFYSIVGGNQRGEFRVDNRTGMIYTAKLLDYETRTSYELRLQADSLALVLANLRVPSKTNTAKVFINVQDENDHPPVFTESLYIGGVTEDTKTFTSVLKVIVTSIAQATDIDTGNYSKMAYRLIIPPTPEGQDSFVIEQYTGIIKSAIMYRNMRRSYFKFEVIATDDYGKGLSSSAEVVVSVVNALDMQVVVSNVPPTVVEENKEQLVRILERYVQDQIPGAKVIVESIGPRRHGEGYSLEDYSKSDLQVYAIDPLTNRAISRQELFKFLDGKILDINKEFQPYLGEGGRILEIRSPDIVATVKKAAQAVGYTEGALLALAIIIILCCIPAILIIMITYKQKQAECAKTARIQRSLAATKSAAAPAPVSAPASAPSNLYEELGDGKMRGYGREQQLLRPSLLRPEALSMESGIDPGQDYYTQDYYSYDQGYDPYPPYGSRRRLISPMYDEYGEAIMDDDGYYYSAYGPEGRGRGRGGRGRGRGRQVEFQDITPEEEVESAEPEVPSEVSEEKVEPETEQSKAAKRLKSVIKLSKLLAAGKKVEPPRVSPWKKARIFPMLFRKGKKDKDYAKLTSARRIDSQESITEAPVSISVSEPEPSGSEASERSSIVTQDKEYLKVDLDREDATESTVDSESEAEEPEESEEESKSKSEKGTEKESESEEESATEKEEESSAEKTSVTEKDSEEESEEDEDKSVASKEPESGSEVSSSQTQASRGSSVRSSSGSMLSGSGSQASSTRSSVRSGSSSRGGSEEVSEEASEEDVSGSAASEDPGSDSGSLSGSERGSTTTSRSATGSRSRKSTITRSSHDTIEEESAEELEETEEGEEEEEEEEEGEEEEGEEEEEEGEEEEEEEETTETSKKSSGETSDEAASQTSESEGSVTRSSEEALGGLSSIAEEDEEAVTSDNNSENEETEENSDAEIESGATVAVFMHLFPLFDPQALRKKQMKLIEEKEGESTSTGEDSGPDIQRNRLPNVNCQSNVNGSVYLAQNGTIIRTRRPPYPNNIKHFSPGRLGKQFKKLDKLGVTQEEHLPLNSTVDNGPIVGTTATLSSTTNNNLNTRPLTWSIGSSMGPMSNIIKAHLDNEQGRCQQEQESRVDNEEVKETFESPSDHTLSDEEELWMGPWNNLHIPMTKL</sequence>
<keyword evidence="11" id="KW-0732">Signal</keyword>
<dbReference type="InterPro" id="IPR020894">
    <property type="entry name" value="Cadherin_CS"/>
</dbReference>
<feature type="compositionally biased region" description="Basic and acidic residues" evidence="9">
    <location>
        <begin position="1895"/>
        <end position="1906"/>
    </location>
</feature>
<dbReference type="FunFam" id="2.60.40.60:FF:000063">
    <property type="entry name" value="protocadherin-15 isoform X1"/>
    <property type="match status" value="1"/>
</dbReference>
<feature type="domain" description="Cadherin" evidence="12">
    <location>
        <begin position="1357"/>
        <end position="1464"/>
    </location>
</feature>
<feature type="domain" description="Cadherin" evidence="12">
    <location>
        <begin position="518"/>
        <end position="635"/>
    </location>
</feature>
<evidence type="ECO:0000256" key="11">
    <source>
        <dbReference type="SAM" id="SignalP"/>
    </source>
</evidence>
<comment type="caution">
    <text evidence="13">The sequence shown here is derived from an EMBL/GenBank/DDBJ whole genome shotgun (WGS) entry which is preliminary data.</text>
</comment>
<feature type="domain" description="Cadherin" evidence="12">
    <location>
        <begin position="1247"/>
        <end position="1355"/>
    </location>
</feature>
<feature type="domain" description="Cadherin" evidence="12">
    <location>
        <begin position="1039"/>
        <end position="1139"/>
    </location>
</feature>
<feature type="domain" description="Cadherin" evidence="12">
    <location>
        <begin position="388"/>
        <end position="505"/>
    </location>
</feature>
<dbReference type="Gene3D" id="2.60.40.3430">
    <property type="match status" value="1"/>
</dbReference>
<dbReference type="PROSITE" id="PS50268">
    <property type="entry name" value="CADHERIN_2"/>
    <property type="match status" value="10"/>
</dbReference>